<reference evidence="3 4" key="1">
    <citation type="submission" date="2022-11" db="EMBL/GenBank/DDBJ databases">
        <title>Genome sequence of clinical isolate of the human pathogenic Borrelia fainii.</title>
        <authorList>
            <person name="Itokawa K."/>
            <person name="Sato K."/>
            <person name="Qiu Y."/>
        </authorList>
    </citation>
    <scope>NUCLEOTIDE SEQUENCE [LARGE SCALE GENOMIC DNA]</scope>
    <source>
        <strain evidence="3 4">Qtaro</strain>
    </source>
</reference>
<sequence length="92" mass="10829">MSFVFSKEFIKLFIEKNESLNFGMDYLKIISVSYIFMFYSFLFTMGFKSVKDINILLVVTMFVVLMNIILNYILIFGFNMGIKRGCLCYFAC</sequence>
<dbReference type="PANTHER" id="PTHR43298">
    <property type="entry name" value="MULTIDRUG RESISTANCE PROTEIN NORM-RELATED"/>
    <property type="match status" value="1"/>
</dbReference>
<accession>A0ABM8DJJ8</accession>
<name>A0ABM8DJJ8_9SPIR</name>
<keyword evidence="2" id="KW-0472">Membrane</keyword>
<proteinExistence type="predicted"/>
<feature type="transmembrane region" description="Helical" evidence="2">
    <location>
        <begin position="26"/>
        <end position="47"/>
    </location>
</feature>
<dbReference type="PANTHER" id="PTHR43298:SF2">
    <property type="entry name" value="FMN_FAD EXPORTER YEEO-RELATED"/>
    <property type="match status" value="1"/>
</dbReference>
<dbReference type="EMBL" id="AP027070">
    <property type="protein sequence ID" value="BDU62746.1"/>
    <property type="molecule type" value="Genomic_DNA"/>
</dbReference>
<feature type="transmembrane region" description="Helical" evidence="2">
    <location>
        <begin position="53"/>
        <end position="74"/>
    </location>
</feature>
<evidence type="ECO:0000256" key="2">
    <source>
        <dbReference type="SAM" id="Phobius"/>
    </source>
</evidence>
<organism evidence="3 4">
    <name type="scientific">Candidatus Borrelia fainii</name>
    <dbReference type="NCBI Taxonomy" id="2518322"/>
    <lineage>
        <taxon>Bacteria</taxon>
        <taxon>Pseudomonadati</taxon>
        <taxon>Spirochaetota</taxon>
        <taxon>Spirochaetia</taxon>
        <taxon>Spirochaetales</taxon>
        <taxon>Borreliaceae</taxon>
        <taxon>Borrelia</taxon>
    </lineage>
</organism>
<keyword evidence="2" id="KW-1133">Transmembrane helix</keyword>
<dbReference type="Proteomes" id="UP001317516">
    <property type="component" value="Chromosome"/>
</dbReference>
<evidence type="ECO:0000256" key="1">
    <source>
        <dbReference type="ARBA" id="ARBA00022448"/>
    </source>
</evidence>
<dbReference type="InterPro" id="IPR002528">
    <property type="entry name" value="MATE_fam"/>
</dbReference>
<keyword evidence="1" id="KW-0813">Transport</keyword>
<gene>
    <name evidence="3" type="ORF">BOFE_02860</name>
</gene>
<evidence type="ECO:0000313" key="4">
    <source>
        <dbReference type="Proteomes" id="UP001317516"/>
    </source>
</evidence>
<evidence type="ECO:0000313" key="3">
    <source>
        <dbReference type="EMBL" id="BDU62746.1"/>
    </source>
</evidence>
<protein>
    <submittedName>
        <fullName evidence="3">Uncharacterized protein</fullName>
    </submittedName>
</protein>
<keyword evidence="2" id="KW-0812">Transmembrane</keyword>
<dbReference type="InterPro" id="IPR050222">
    <property type="entry name" value="MATE_MdtK"/>
</dbReference>
<keyword evidence="4" id="KW-1185">Reference proteome</keyword>
<dbReference type="Pfam" id="PF01554">
    <property type="entry name" value="MatE"/>
    <property type="match status" value="1"/>
</dbReference>